<organism evidence="18 19">
    <name type="scientific">Neodiprion lecontei</name>
    <name type="common">Redheaded pine sawfly</name>
    <dbReference type="NCBI Taxonomy" id="441921"/>
    <lineage>
        <taxon>Eukaryota</taxon>
        <taxon>Metazoa</taxon>
        <taxon>Ecdysozoa</taxon>
        <taxon>Arthropoda</taxon>
        <taxon>Hexapoda</taxon>
        <taxon>Insecta</taxon>
        <taxon>Pterygota</taxon>
        <taxon>Neoptera</taxon>
        <taxon>Endopterygota</taxon>
        <taxon>Hymenoptera</taxon>
        <taxon>Tenthredinoidea</taxon>
        <taxon>Diprionidae</taxon>
        <taxon>Diprioninae</taxon>
        <taxon>Neodiprion</taxon>
    </lineage>
</organism>
<evidence type="ECO:0000259" key="16">
    <source>
        <dbReference type="PROSITE" id="PS50280"/>
    </source>
</evidence>
<gene>
    <name evidence="19 20 21" type="primary">LOC107218329</name>
</gene>
<dbReference type="GeneID" id="107218329"/>
<evidence type="ECO:0000256" key="1">
    <source>
        <dbReference type="ARBA" id="ARBA00004123"/>
    </source>
</evidence>
<sequence>MQWQTFLDAVNCKLRNGRIFQEIKRNRRSECEVMSYLIGDPDVRKLMLLWLQEQLQSRESKSSSKAKQLKDLGNKEFQRKNYASSIPLYTKSAQYAVADELSIAIANRSAALYYMDNFKDCLKDIDLAINIGYPKKLLYKLYIRNAQCYIKLKNRVMAEVAIEKVEEIVNACNEISAEKKDDIFKEVSLLKSLASNLENIAENDSSRTQLCQRPDVAFESNANFPFASAALDCKYTPQKGRHVIANRDIQKGQVLFVEKPFAFVVLDQNDSSSFCRHCCHPYGAVPIPCKTCVGTLYCSSECLDNAWSGYHKWECPGAQMRMGQQIGIAHLSLKVLLVGSTTEDKERFNEVQKLVTNIDKVSPDDLLVYGITAVMLTMYLSMYTDFFTTVDLKKSFADKFIDSSIDFNCDVTTESGKQLYVSSFLLRHTLQLICNGHAITKLSLDAQENDKVATVHQERIATGIYPAVSMMNHSCDPNIINSFDDQYLIVKATKDIPAGGEVFNCYGPHFRRTPRDERQEILRNQYCFTCTCEACTNPELQYFLERFSSLKCLECSGAVFKISGSLSCFDCGATPALNHNSELREAQNLFDAAHVCIEMENDDEALNKLKQCLNIRRSILYKHHQDIINTLDLIGKVYAISGRWLDSISYLEHVITGIGERFGTDSIELANELNKITDICLPYLQEETNTRTKQYKNALKKTRRFLDHAKQIMDLNYGPWNSGFQEIEKKAQQLSAILRNFNI</sequence>
<protein>
    <recommendedName>
        <fullName evidence="13">Protein-lysine N-methyltransferase SMYD4</fullName>
    </recommendedName>
    <alternativeName>
        <fullName evidence="14">SET and MYND domain-containing protein 4</fullName>
    </alternativeName>
</protein>
<evidence type="ECO:0000256" key="13">
    <source>
        <dbReference type="ARBA" id="ARBA00093635"/>
    </source>
</evidence>
<dbReference type="PROSITE" id="PS50280">
    <property type="entry name" value="SET"/>
    <property type="match status" value="1"/>
</dbReference>
<comment type="function">
    <text evidence="12">Protein-lysine N-methyltransferase. Monomethylates PRMT5, modulating its transcriptional activity. May also act as a histone methyltransferase. Plays a critical role in cardiac development. Acts as a key epigenetic regulator of gene expression during cardiac development via its dual activities as a methyltransferase and negative regulator of HDAC1.</text>
</comment>
<reference evidence="19" key="1">
    <citation type="submission" date="2025-04" db="UniProtKB">
        <authorList>
            <consortium name="RefSeq"/>
        </authorList>
    </citation>
    <scope>IDENTIFICATION</scope>
    <source>
        <tissue evidence="20 21">Thorax and Abdomen</tissue>
        <tissue evidence="19">Whole body</tissue>
    </source>
</reference>
<evidence type="ECO:0000259" key="17">
    <source>
        <dbReference type="PROSITE" id="PS50865"/>
    </source>
</evidence>
<evidence type="ECO:0000256" key="4">
    <source>
        <dbReference type="ARBA" id="ARBA00022603"/>
    </source>
</evidence>
<evidence type="ECO:0000256" key="6">
    <source>
        <dbReference type="ARBA" id="ARBA00022691"/>
    </source>
</evidence>
<dbReference type="Gene3D" id="1.10.220.160">
    <property type="match status" value="1"/>
</dbReference>
<dbReference type="InterPro" id="IPR002893">
    <property type="entry name" value="Znf_MYND"/>
</dbReference>
<dbReference type="OrthoDB" id="62495at2759"/>
<dbReference type="RefSeq" id="XP_046586243.1">
    <property type="nucleotide sequence ID" value="XM_046730287.1"/>
</dbReference>
<dbReference type="PROSITE" id="PS01360">
    <property type="entry name" value="ZF_MYND_1"/>
    <property type="match status" value="1"/>
</dbReference>
<keyword evidence="7" id="KW-0479">Metal-binding</keyword>
<dbReference type="PROSITE" id="PS50865">
    <property type="entry name" value="ZF_MYND_2"/>
    <property type="match status" value="1"/>
</dbReference>
<dbReference type="InterPro" id="IPR001214">
    <property type="entry name" value="SET_dom"/>
</dbReference>
<dbReference type="PANTHER" id="PTHR46165">
    <property type="entry name" value="SET AND MYND DOMAIN-CONTAINING PROTEIN 4"/>
    <property type="match status" value="1"/>
</dbReference>
<evidence type="ECO:0000256" key="8">
    <source>
        <dbReference type="ARBA" id="ARBA00022771"/>
    </source>
</evidence>
<dbReference type="InterPro" id="IPR011990">
    <property type="entry name" value="TPR-like_helical_dom_sf"/>
</dbReference>
<evidence type="ECO:0000256" key="11">
    <source>
        <dbReference type="ARBA" id="ARBA00048985"/>
    </source>
</evidence>
<keyword evidence="5" id="KW-0808">Transferase</keyword>
<dbReference type="GO" id="GO:0005634">
    <property type="term" value="C:nucleus"/>
    <property type="evidence" value="ECO:0007669"/>
    <property type="project" value="UniProtKB-SubCell"/>
</dbReference>
<dbReference type="Proteomes" id="UP000829291">
    <property type="component" value="Chromosome 2"/>
</dbReference>
<dbReference type="SMART" id="SM00317">
    <property type="entry name" value="SET"/>
    <property type="match status" value="1"/>
</dbReference>
<evidence type="ECO:0000256" key="9">
    <source>
        <dbReference type="ARBA" id="ARBA00022833"/>
    </source>
</evidence>
<dbReference type="InterPro" id="IPR052097">
    <property type="entry name" value="SET-MYND_domain_protein"/>
</dbReference>
<dbReference type="KEGG" id="nlo:107218329"/>
<evidence type="ECO:0000256" key="3">
    <source>
        <dbReference type="ARBA" id="ARBA00022490"/>
    </source>
</evidence>
<dbReference type="GO" id="GO:0032259">
    <property type="term" value="P:methylation"/>
    <property type="evidence" value="ECO:0007669"/>
    <property type="project" value="UniProtKB-KW"/>
</dbReference>
<evidence type="ECO:0000313" key="21">
    <source>
        <dbReference type="RefSeq" id="XP_046586244.1"/>
    </source>
</evidence>
<proteinExistence type="predicted"/>
<keyword evidence="9" id="KW-0862">Zinc</keyword>
<evidence type="ECO:0000256" key="5">
    <source>
        <dbReference type="ARBA" id="ARBA00022679"/>
    </source>
</evidence>
<keyword evidence="6" id="KW-0949">S-adenosyl-L-methionine</keyword>
<feature type="domain" description="SET" evidence="16">
    <location>
        <begin position="229"/>
        <end position="507"/>
    </location>
</feature>
<dbReference type="PANTHER" id="PTHR46165:SF2">
    <property type="entry name" value="SET AND MYND DOMAIN-CONTAINING PROTEIN 4"/>
    <property type="match status" value="1"/>
</dbReference>
<evidence type="ECO:0000313" key="19">
    <source>
        <dbReference type="RefSeq" id="XP_015511651.1"/>
    </source>
</evidence>
<keyword evidence="4" id="KW-0489">Methyltransferase</keyword>
<evidence type="ECO:0000256" key="7">
    <source>
        <dbReference type="ARBA" id="ARBA00022723"/>
    </source>
</evidence>
<dbReference type="InParanoid" id="A0A6J0BBL6"/>
<dbReference type="GO" id="GO:0008276">
    <property type="term" value="F:protein methyltransferase activity"/>
    <property type="evidence" value="ECO:0007669"/>
    <property type="project" value="UniProtKB-ARBA"/>
</dbReference>
<evidence type="ECO:0000256" key="15">
    <source>
        <dbReference type="PROSITE-ProRule" id="PRU00134"/>
    </source>
</evidence>
<dbReference type="Gene3D" id="1.25.40.10">
    <property type="entry name" value="Tetratricopeptide repeat domain"/>
    <property type="match status" value="2"/>
</dbReference>
<dbReference type="RefSeq" id="XP_046586244.1">
    <property type="nucleotide sequence ID" value="XM_046730288.1"/>
</dbReference>
<dbReference type="AlphaFoldDB" id="A0A6J0BBL6"/>
<dbReference type="GO" id="GO:0008170">
    <property type="term" value="F:N-methyltransferase activity"/>
    <property type="evidence" value="ECO:0007669"/>
    <property type="project" value="UniProtKB-ARBA"/>
</dbReference>
<dbReference type="CDD" id="cd10536">
    <property type="entry name" value="SET_SMYD4"/>
    <property type="match status" value="1"/>
</dbReference>
<keyword evidence="8 15" id="KW-0863">Zinc-finger</keyword>
<evidence type="ECO:0000313" key="20">
    <source>
        <dbReference type="RefSeq" id="XP_046586243.1"/>
    </source>
</evidence>
<name>A0A6J0BBL6_NEOLC</name>
<dbReference type="InterPro" id="IPR044421">
    <property type="entry name" value="SMYD4_SET"/>
</dbReference>
<dbReference type="Pfam" id="PF00856">
    <property type="entry name" value="SET"/>
    <property type="match status" value="1"/>
</dbReference>
<keyword evidence="10" id="KW-0539">Nucleus</keyword>
<evidence type="ECO:0000256" key="12">
    <source>
        <dbReference type="ARBA" id="ARBA00093423"/>
    </source>
</evidence>
<dbReference type="Gene3D" id="6.10.140.2220">
    <property type="match status" value="1"/>
</dbReference>
<dbReference type="GO" id="GO:0042826">
    <property type="term" value="F:histone deacetylase binding"/>
    <property type="evidence" value="ECO:0007669"/>
    <property type="project" value="TreeGrafter"/>
</dbReference>
<dbReference type="Gene3D" id="2.170.270.10">
    <property type="entry name" value="SET domain"/>
    <property type="match status" value="1"/>
</dbReference>
<dbReference type="SUPFAM" id="SSF82199">
    <property type="entry name" value="SET domain"/>
    <property type="match status" value="1"/>
</dbReference>
<evidence type="ECO:0000256" key="10">
    <source>
        <dbReference type="ARBA" id="ARBA00023242"/>
    </source>
</evidence>
<feature type="domain" description="MYND-type" evidence="17">
    <location>
        <begin position="275"/>
        <end position="315"/>
    </location>
</feature>
<evidence type="ECO:0000256" key="2">
    <source>
        <dbReference type="ARBA" id="ARBA00004496"/>
    </source>
</evidence>
<accession>A0A6J0BBL6</accession>
<dbReference type="RefSeq" id="XP_015511651.1">
    <property type="nucleotide sequence ID" value="XM_015656165.1"/>
</dbReference>
<comment type="subcellular location">
    <subcellularLocation>
        <location evidence="2">Cytoplasm</location>
    </subcellularLocation>
    <subcellularLocation>
        <location evidence="1">Nucleus</location>
    </subcellularLocation>
</comment>
<evidence type="ECO:0000256" key="14">
    <source>
        <dbReference type="ARBA" id="ARBA00093680"/>
    </source>
</evidence>
<dbReference type="GO" id="GO:0005737">
    <property type="term" value="C:cytoplasm"/>
    <property type="evidence" value="ECO:0007669"/>
    <property type="project" value="UniProtKB-SubCell"/>
</dbReference>
<keyword evidence="3" id="KW-0963">Cytoplasm</keyword>
<comment type="catalytic activity">
    <reaction evidence="11">
        <text>L-lysyl-[protein] + S-adenosyl-L-methionine = N(6)-methyl-L-lysyl-[protein] + S-adenosyl-L-homocysteine + H(+)</text>
        <dbReference type="Rhea" id="RHEA:51736"/>
        <dbReference type="Rhea" id="RHEA-COMP:9752"/>
        <dbReference type="Rhea" id="RHEA-COMP:13053"/>
        <dbReference type="ChEBI" id="CHEBI:15378"/>
        <dbReference type="ChEBI" id="CHEBI:29969"/>
        <dbReference type="ChEBI" id="CHEBI:57856"/>
        <dbReference type="ChEBI" id="CHEBI:59789"/>
        <dbReference type="ChEBI" id="CHEBI:61929"/>
    </reaction>
</comment>
<dbReference type="InterPro" id="IPR046341">
    <property type="entry name" value="SET_dom_sf"/>
</dbReference>
<dbReference type="SUPFAM" id="SSF48452">
    <property type="entry name" value="TPR-like"/>
    <property type="match status" value="2"/>
</dbReference>
<dbReference type="SUPFAM" id="SSF144232">
    <property type="entry name" value="HIT/MYND zinc finger-like"/>
    <property type="match status" value="1"/>
</dbReference>
<dbReference type="GO" id="GO:0008757">
    <property type="term" value="F:S-adenosylmethionine-dependent methyltransferase activity"/>
    <property type="evidence" value="ECO:0007669"/>
    <property type="project" value="UniProtKB-ARBA"/>
</dbReference>
<keyword evidence="18" id="KW-1185">Reference proteome</keyword>
<evidence type="ECO:0000313" key="18">
    <source>
        <dbReference type="Proteomes" id="UP000829291"/>
    </source>
</evidence>
<dbReference type="GO" id="GO:0008270">
    <property type="term" value="F:zinc ion binding"/>
    <property type="evidence" value="ECO:0007669"/>
    <property type="project" value="UniProtKB-KW"/>
</dbReference>